<dbReference type="Proteomes" id="UP000053732">
    <property type="component" value="Unassembled WGS sequence"/>
</dbReference>
<reference evidence="2 3" key="1">
    <citation type="journal article" date="2014" name="Nat. Commun.">
        <title>Multiple recent horizontal transfers of a large genomic region in cheese making fungi.</title>
        <authorList>
            <person name="Cheeseman K."/>
            <person name="Ropars J."/>
            <person name="Renault P."/>
            <person name="Dupont J."/>
            <person name="Gouzy J."/>
            <person name="Branca A."/>
            <person name="Abraham A.L."/>
            <person name="Ceppi M."/>
            <person name="Conseiller E."/>
            <person name="Debuchy R."/>
            <person name="Malagnac F."/>
            <person name="Goarin A."/>
            <person name="Silar P."/>
            <person name="Lacoste S."/>
            <person name="Sallet E."/>
            <person name="Bensimon A."/>
            <person name="Giraud T."/>
            <person name="Brygoo Y."/>
        </authorList>
    </citation>
    <scope>NUCLEOTIDE SEQUENCE [LARGE SCALE GENOMIC DNA]</scope>
    <source>
        <strain evidence="3">FM 013</strain>
    </source>
</reference>
<gene>
    <name evidence="2" type="ORF">PCAMFM013_S050g000023</name>
</gene>
<dbReference type="AlphaFoldDB" id="A0A0G4PVP2"/>
<keyword evidence="1" id="KW-1133">Transmembrane helix</keyword>
<sequence>MENNNISASGLLNLMLLIAVVFLWGFIVMYFVVVYKFSRTEYSSGSDPRVSIKWELSITRRPDPYMKTQHHCCRKDT</sequence>
<evidence type="ECO:0000313" key="2">
    <source>
        <dbReference type="EMBL" id="CRL30376.1"/>
    </source>
</evidence>
<keyword evidence="1" id="KW-0472">Membrane</keyword>
<feature type="transmembrane region" description="Helical" evidence="1">
    <location>
        <begin position="12"/>
        <end position="35"/>
    </location>
</feature>
<accession>A0A0G4PVP2</accession>
<evidence type="ECO:0000313" key="3">
    <source>
        <dbReference type="Proteomes" id="UP000053732"/>
    </source>
</evidence>
<keyword evidence="1" id="KW-0812">Transmembrane</keyword>
<proteinExistence type="predicted"/>
<name>A0A0G4PVP2_PENC3</name>
<organism evidence="2 3">
    <name type="scientific">Penicillium camemberti (strain FM 013)</name>
    <dbReference type="NCBI Taxonomy" id="1429867"/>
    <lineage>
        <taxon>Eukaryota</taxon>
        <taxon>Fungi</taxon>
        <taxon>Dikarya</taxon>
        <taxon>Ascomycota</taxon>
        <taxon>Pezizomycotina</taxon>
        <taxon>Eurotiomycetes</taxon>
        <taxon>Eurotiomycetidae</taxon>
        <taxon>Eurotiales</taxon>
        <taxon>Aspergillaceae</taxon>
        <taxon>Penicillium</taxon>
    </lineage>
</organism>
<protein>
    <submittedName>
        <fullName evidence="2">Str. FM013</fullName>
    </submittedName>
</protein>
<evidence type="ECO:0000256" key="1">
    <source>
        <dbReference type="SAM" id="Phobius"/>
    </source>
</evidence>
<dbReference type="EMBL" id="HG793183">
    <property type="protein sequence ID" value="CRL30376.1"/>
    <property type="molecule type" value="Genomic_DNA"/>
</dbReference>
<keyword evidence="3" id="KW-1185">Reference proteome</keyword>